<dbReference type="AlphaFoldDB" id="A0A6H1ZRF6"/>
<evidence type="ECO:0000313" key="1">
    <source>
        <dbReference type="EMBL" id="QJA50513.1"/>
    </source>
</evidence>
<evidence type="ECO:0000313" key="3">
    <source>
        <dbReference type="EMBL" id="QJA82021.1"/>
    </source>
</evidence>
<accession>A0A6H1ZRF6</accession>
<dbReference type="EMBL" id="MT141429">
    <property type="protein sequence ID" value="QJA61060.1"/>
    <property type="molecule type" value="Genomic_DNA"/>
</dbReference>
<protein>
    <submittedName>
        <fullName evidence="1">Uncharacterized protein</fullName>
    </submittedName>
</protein>
<gene>
    <name evidence="3" type="ORF">MM415A00449_0018</name>
    <name evidence="2" type="ORF">MM415B01001_0025</name>
    <name evidence="1" type="ORF">TM448A01792_0005</name>
    <name evidence="4" type="ORF">TM448B01591_0005</name>
</gene>
<proteinExistence type="predicted"/>
<dbReference type="EMBL" id="MT144789">
    <property type="protein sequence ID" value="QJH99440.1"/>
    <property type="molecule type" value="Genomic_DNA"/>
</dbReference>
<dbReference type="EMBL" id="MT142477">
    <property type="protein sequence ID" value="QJA82021.1"/>
    <property type="molecule type" value="Genomic_DNA"/>
</dbReference>
<organism evidence="1">
    <name type="scientific">viral metagenome</name>
    <dbReference type="NCBI Taxonomy" id="1070528"/>
    <lineage>
        <taxon>unclassified sequences</taxon>
        <taxon>metagenomes</taxon>
        <taxon>organismal metagenomes</taxon>
    </lineage>
</organism>
<sequence>MSGGHFEYGQWQISEIADEIEKLIRNNDSTEKDKYGGHYSPEVIIKFKDAVQLLRRAYIYAQRIDWLVSGDDGEESFIERLKEDLDELE</sequence>
<reference evidence="1" key="1">
    <citation type="submission" date="2020-03" db="EMBL/GenBank/DDBJ databases">
        <title>The deep terrestrial virosphere.</title>
        <authorList>
            <person name="Holmfeldt K."/>
            <person name="Nilsson E."/>
            <person name="Simone D."/>
            <person name="Lopez-Fernandez M."/>
            <person name="Wu X."/>
            <person name="de Brujin I."/>
            <person name="Lundin D."/>
            <person name="Andersson A."/>
            <person name="Bertilsson S."/>
            <person name="Dopson M."/>
        </authorList>
    </citation>
    <scope>NUCLEOTIDE SEQUENCE</scope>
    <source>
        <strain evidence="3">MM415A00449</strain>
        <strain evidence="2">MM415B01001</strain>
        <strain evidence="1">TM448A01792</strain>
        <strain evidence="4">TM448B01591</strain>
    </source>
</reference>
<evidence type="ECO:0000313" key="4">
    <source>
        <dbReference type="EMBL" id="QJH99440.1"/>
    </source>
</evidence>
<name>A0A6H1ZRF6_9ZZZZ</name>
<dbReference type="EMBL" id="MT144200">
    <property type="protein sequence ID" value="QJA50513.1"/>
    <property type="molecule type" value="Genomic_DNA"/>
</dbReference>
<evidence type="ECO:0000313" key="2">
    <source>
        <dbReference type="EMBL" id="QJA61060.1"/>
    </source>
</evidence>